<protein>
    <submittedName>
        <fullName evidence="2">BTB domain-containing protein</fullName>
    </submittedName>
</protein>
<reference evidence="2" key="1">
    <citation type="submission" date="2017-02" db="UniProtKB">
        <authorList>
            <consortium name="WormBaseParasite"/>
        </authorList>
    </citation>
    <scope>IDENTIFICATION</scope>
</reference>
<accession>A0A0N5C9L0</accession>
<name>A0A0N5C9L0_STREA</name>
<sequence length="168" mass="19528">MEKQIEFLPNLNHIISDPFHDLMHGIVGVVMYPLLIIVQIITDILNNELCDFILDESKQLGYYEKICTVFKPSMIVVPQRYDLTNFQKKVKLSVSGTQSLYILHSFYIVVCKIIEEKKDILDSISKMLQIKSLIECLLNLCYMTMDHEISVHEAIKITTTNVDHFYKV</sequence>
<keyword evidence="1" id="KW-1185">Reference proteome</keyword>
<proteinExistence type="predicted"/>
<dbReference type="WBParaSite" id="SPAL_0001459100.1">
    <property type="protein sequence ID" value="SPAL_0001459100.1"/>
    <property type="gene ID" value="SPAL_0001459100"/>
</dbReference>
<organism evidence="1 2">
    <name type="scientific">Strongyloides papillosus</name>
    <name type="common">Intestinal threadworm</name>
    <dbReference type="NCBI Taxonomy" id="174720"/>
    <lineage>
        <taxon>Eukaryota</taxon>
        <taxon>Metazoa</taxon>
        <taxon>Ecdysozoa</taxon>
        <taxon>Nematoda</taxon>
        <taxon>Chromadorea</taxon>
        <taxon>Rhabditida</taxon>
        <taxon>Tylenchina</taxon>
        <taxon>Panagrolaimomorpha</taxon>
        <taxon>Strongyloidoidea</taxon>
        <taxon>Strongyloididae</taxon>
        <taxon>Strongyloides</taxon>
    </lineage>
</organism>
<evidence type="ECO:0000313" key="1">
    <source>
        <dbReference type="Proteomes" id="UP000046392"/>
    </source>
</evidence>
<dbReference type="AlphaFoldDB" id="A0A0N5C9L0"/>
<dbReference type="Proteomes" id="UP000046392">
    <property type="component" value="Unplaced"/>
</dbReference>
<evidence type="ECO:0000313" key="2">
    <source>
        <dbReference type="WBParaSite" id="SPAL_0001459100.1"/>
    </source>
</evidence>